<reference evidence="13 14" key="1">
    <citation type="submission" date="2023-03" db="EMBL/GenBank/DDBJ databases">
        <title>High-quality genome of Scylla paramamosain provides insights in environmental adaptation.</title>
        <authorList>
            <person name="Zhang L."/>
        </authorList>
    </citation>
    <scope>NUCLEOTIDE SEQUENCE [LARGE SCALE GENOMIC DNA]</scope>
    <source>
        <strain evidence="13">LZ_2023a</strain>
        <tissue evidence="13">Muscle</tissue>
    </source>
</reference>
<proteinExistence type="inferred from homology"/>
<protein>
    <recommendedName>
        <fullName evidence="9">NOL1/NOP2/Sun domain family member 4</fullName>
    </recommendedName>
</protein>
<comment type="subcellular location">
    <subcellularLocation>
        <location evidence="1">Mitochondrion</location>
    </subcellularLocation>
</comment>
<dbReference type="InterPro" id="IPR049560">
    <property type="entry name" value="MeTrfase_RsmB-F_NOP2_cat"/>
</dbReference>
<dbReference type="AlphaFoldDB" id="A0AAW0V4C9"/>
<evidence type="ECO:0000256" key="6">
    <source>
        <dbReference type="ARBA" id="ARBA00022884"/>
    </source>
</evidence>
<dbReference type="Gene3D" id="3.40.50.150">
    <property type="entry name" value="Vaccinia Virus protein VP39"/>
    <property type="match status" value="1"/>
</dbReference>
<evidence type="ECO:0000256" key="9">
    <source>
        <dbReference type="ARBA" id="ARBA00042050"/>
    </source>
</evidence>
<dbReference type="PRINTS" id="PR02008">
    <property type="entry name" value="RCMTFAMILY"/>
</dbReference>
<keyword evidence="4 11" id="KW-0808">Transferase</keyword>
<dbReference type="GO" id="GO:0003723">
    <property type="term" value="F:RNA binding"/>
    <property type="evidence" value="ECO:0007669"/>
    <property type="project" value="UniProtKB-UniRule"/>
</dbReference>
<evidence type="ECO:0000313" key="13">
    <source>
        <dbReference type="EMBL" id="KAK8406820.1"/>
    </source>
</evidence>
<keyword evidence="7" id="KW-0809">Transit peptide</keyword>
<accession>A0AAW0V4C9</accession>
<evidence type="ECO:0000256" key="7">
    <source>
        <dbReference type="ARBA" id="ARBA00022946"/>
    </source>
</evidence>
<evidence type="ECO:0000256" key="2">
    <source>
        <dbReference type="ARBA" id="ARBA00022552"/>
    </source>
</evidence>
<dbReference type="InterPro" id="IPR029063">
    <property type="entry name" value="SAM-dependent_MTases_sf"/>
</dbReference>
<comment type="similarity">
    <text evidence="11">Belongs to the class I-like SAM-binding methyltransferase superfamily. RsmB/NOP family.</text>
</comment>
<feature type="active site" description="Nucleophile" evidence="11">
    <location>
        <position position="468"/>
    </location>
</feature>
<comment type="caution">
    <text evidence="13">The sequence shown here is derived from an EMBL/GenBank/DDBJ whole genome shotgun (WGS) entry which is preliminary data.</text>
</comment>
<keyword evidence="3 11" id="KW-0489">Methyltransferase</keyword>
<evidence type="ECO:0000256" key="3">
    <source>
        <dbReference type="ARBA" id="ARBA00022603"/>
    </source>
</evidence>
<keyword evidence="6 11" id="KW-0694">RNA-binding</keyword>
<name>A0AAW0V4C9_SCYPA</name>
<dbReference type="GO" id="GO:0005762">
    <property type="term" value="C:mitochondrial large ribosomal subunit"/>
    <property type="evidence" value="ECO:0007669"/>
    <property type="project" value="TreeGrafter"/>
</dbReference>
<dbReference type="GO" id="GO:0008173">
    <property type="term" value="F:RNA methyltransferase activity"/>
    <property type="evidence" value="ECO:0007669"/>
    <property type="project" value="InterPro"/>
</dbReference>
<feature type="domain" description="SAM-dependent MTase RsmB/NOP-type" evidence="12">
    <location>
        <begin position="315"/>
        <end position="543"/>
    </location>
</feature>
<keyword evidence="8" id="KW-0496">Mitochondrion</keyword>
<evidence type="ECO:0000256" key="1">
    <source>
        <dbReference type="ARBA" id="ARBA00004173"/>
    </source>
</evidence>
<dbReference type="PANTHER" id="PTHR22808:SF3">
    <property type="entry name" value="5-METHYLCYTOSINE RRNA METHYLTRANSFERASE NSUN4"/>
    <property type="match status" value="1"/>
</dbReference>
<keyword evidence="5 11" id="KW-0949">S-adenosyl-L-methionine</keyword>
<keyword evidence="14" id="KW-1185">Reference proteome</keyword>
<evidence type="ECO:0000256" key="8">
    <source>
        <dbReference type="ARBA" id="ARBA00023128"/>
    </source>
</evidence>
<dbReference type="Pfam" id="PF01189">
    <property type="entry name" value="Methyltr_RsmB-F"/>
    <property type="match status" value="1"/>
</dbReference>
<dbReference type="FunFam" id="3.40.50.150:FF:000055">
    <property type="entry name" value="5-methylcytosine rRNA methyltransferase NSUN4"/>
    <property type="match status" value="1"/>
</dbReference>
<dbReference type="SUPFAM" id="SSF53335">
    <property type="entry name" value="S-adenosyl-L-methionine-dependent methyltransferases"/>
    <property type="match status" value="1"/>
</dbReference>
<sequence length="544" mass="61825">MHQLIVSLQDDLDPESETPLFIFSTTFPELRRLLWLTKIKTSQSLDSDPKRLRRESRLIWYLQKRFKKVSAKVTNVDRALQYFDIAMPPVYQARWPSIRLALLSKQRYVALLNNFADCDHIIEDLYDLGAMDIRHQYSHIVERMKTAEEAKMKVAETNECTSQELDDQQDTKPVRPSLIELDDDELAARANKEPISRYPEEYQLRAQMQDHEPGSVDVEHSSRVILPSEVGMEGANILHDHVPATKLKGLENWIEETDFFVNTSLGDDEIGIKREAQKEPVNLPSPLKVFSFTKGDITDFPQPKMDNQMKVFTHYVMDGASLMPVLALDLQPGERVLDLCAAPGGKTLVALQTMLPGIVVSNDVSLGRVRRLNNVLRQYIPSCLSQIQESIVVTQRNGCIPWEQEGFDKVLVDAPCLTDRHVLYESDNSIFSPKRAKERLRLPDLQSALLVSALQMVRPGGTVVYSTCTLAPLQNDGVVHMALSKIWQETTIDCCVVDLTHAMRPLSFLYRLGTNLGLRYGQIVLPSLFSNFGPMYFAKIKRLK</sequence>
<organism evidence="13 14">
    <name type="scientific">Scylla paramamosain</name>
    <name type="common">Mud crab</name>
    <dbReference type="NCBI Taxonomy" id="85552"/>
    <lineage>
        <taxon>Eukaryota</taxon>
        <taxon>Metazoa</taxon>
        <taxon>Ecdysozoa</taxon>
        <taxon>Arthropoda</taxon>
        <taxon>Crustacea</taxon>
        <taxon>Multicrustacea</taxon>
        <taxon>Malacostraca</taxon>
        <taxon>Eumalacostraca</taxon>
        <taxon>Eucarida</taxon>
        <taxon>Decapoda</taxon>
        <taxon>Pleocyemata</taxon>
        <taxon>Brachyura</taxon>
        <taxon>Eubrachyura</taxon>
        <taxon>Portunoidea</taxon>
        <taxon>Portunidae</taxon>
        <taxon>Portuninae</taxon>
        <taxon>Scylla</taxon>
    </lineage>
</organism>
<dbReference type="InterPro" id="IPR023267">
    <property type="entry name" value="RCMT"/>
</dbReference>
<evidence type="ECO:0000256" key="10">
    <source>
        <dbReference type="ARBA" id="ARBA00049302"/>
    </source>
</evidence>
<evidence type="ECO:0000259" key="12">
    <source>
        <dbReference type="PROSITE" id="PS51686"/>
    </source>
</evidence>
<feature type="binding site" evidence="11">
    <location>
        <position position="413"/>
    </location>
    <ligand>
        <name>S-adenosyl-L-methionine</name>
        <dbReference type="ChEBI" id="CHEBI:59789"/>
    </ligand>
</feature>
<keyword evidence="2" id="KW-0698">rRNA processing</keyword>
<comment type="catalytic activity">
    <reaction evidence="10">
        <text>a cytidine in rRNA + S-adenosyl-L-methionine = a 5-methylcytidine in rRNA + S-adenosyl-L-homocysteine + H(+)</text>
        <dbReference type="Rhea" id="RHEA:61484"/>
        <dbReference type="Rhea" id="RHEA-COMP:15836"/>
        <dbReference type="Rhea" id="RHEA-COMP:15837"/>
        <dbReference type="ChEBI" id="CHEBI:15378"/>
        <dbReference type="ChEBI" id="CHEBI:57856"/>
        <dbReference type="ChEBI" id="CHEBI:59789"/>
        <dbReference type="ChEBI" id="CHEBI:74483"/>
        <dbReference type="ChEBI" id="CHEBI:82748"/>
    </reaction>
</comment>
<feature type="binding site" evidence="11">
    <location>
        <position position="363"/>
    </location>
    <ligand>
        <name>S-adenosyl-L-methionine</name>
        <dbReference type="ChEBI" id="CHEBI:59789"/>
    </ligand>
</feature>
<dbReference type="InterPro" id="IPR001678">
    <property type="entry name" value="MeTrfase_RsmB-F_NOP2_dom"/>
</dbReference>
<dbReference type="Gene3D" id="6.20.240.40">
    <property type="match status" value="1"/>
</dbReference>
<dbReference type="Proteomes" id="UP001487740">
    <property type="component" value="Unassembled WGS sequence"/>
</dbReference>
<dbReference type="PANTHER" id="PTHR22808">
    <property type="entry name" value="NCL1 YEAST -RELATED NOL1/NOP2/FMU SUN DOMAIN-CONTAINING"/>
    <property type="match status" value="1"/>
</dbReference>
<dbReference type="GO" id="GO:0031167">
    <property type="term" value="P:rRNA methylation"/>
    <property type="evidence" value="ECO:0007669"/>
    <property type="project" value="TreeGrafter"/>
</dbReference>
<feature type="binding site" evidence="11">
    <location>
        <begin position="340"/>
        <end position="346"/>
    </location>
    <ligand>
        <name>S-adenosyl-L-methionine</name>
        <dbReference type="ChEBI" id="CHEBI:59789"/>
    </ligand>
</feature>
<gene>
    <name evidence="13" type="ORF">O3P69_007404</name>
</gene>
<evidence type="ECO:0000256" key="11">
    <source>
        <dbReference type="PROSITE-ProRule" id="PRU01023"/>
    </source>
</evidence>
<evidence type="ECO:0000256" key="5">
    <source>
        <dbReference type="ARBA" id="ARBA00022691"/>
    </source>
</evidence>
<evidence type="ECO:0000256" key="4">
    <source>
        <dbReference type="ARBA" id="ARBA00022679"/>
    </source>
</evidence>
<dbReference type="EMBL" id="JARAKH010000002">
    <property type="protein sequence ID" value="KAK8406820.1"/>
    <property type="molecule type" value="Genomic_DNA"/>
</dbReference>
<evidence type="ECO:0000313" key="14">
    <source>
        <dbReference type="Proteomes" id="UP001487740"/>
    </source>
</evidence>
<dbReference type="PROSITE" id="PS51686">
    <property type="entry name" value="SAM_MT_RSMB_NOP"/>
    <property type="match status" value="1"/>
</dbReference>
<comment type="caution">
    <text evidence="11">Lacks conserved residue(s) required for the propagation of feature annotation.</text>
</comment>